<dbReference type="InterPro" id="IPR013783">
    <property type="entry name" value="Ig-like_fold"/>
</dbReference>
<reference evidence="4 5" key="1">
    <citation type="submission" date="2024-04" db="EMBL/GenBank/DDBJ databases">
        <title>Novel species of the genus Ideonella isolated from streams.</title>
        <authorList>
            <person name="Lu H."/>
        </authorList>
    </citation>
    <scope>NUCLEOTIDE SEQUENCE [LARGE SCALE GENOMIC DNA]</scope>
    <source>
        <strain evidence="4 5">BYS139W</strain>
    </source>
</reference>
<dbReference type="EMBL" id="JBBUTF010000002">
    <property type="protein sequence ID" value="MEK8024686.1"/>
    <property type="molecule type" value="Genomic_DNA"/>
</dbReference>
<keyword evidence="2" id="KW-0732">Signal</keyword>
<evidence type="ECO:0000259" key="3">
    <source>
        <dbReference type="PROSITE" id="PS51127"/>
    </source>
</evidence>
<dbReference type="InterPro" id="IPR008964">
    <property type="entry name" value="Invasin/intimin_cell_adhesion"/>
</dbReference>
<evidence type="ECO:0000256" key="1">
    <source>
        <dbReference type="ARBA" id="ARBA00010116"/>
    </source>
</evidence>
<evidence type="ECO:0000313" key="5">
    <source>
        <dbReference type="Proteomes" id="UP001368500"/>
    </source>
</evidence>
<proteinExistence type="inferred from homology"/>
<evidence type="ECO:0000256" key="2">
    <source>
        <dbReference type="SAM" id="SignalP"/>
    </source>
</evidence>
<sequence>MKFYERWLRRAAAALMAVSLAACGGGGSGGTPLSGGGSDDSGTTTTATLTVSLSSTTVTAATPATVTATVLTAAGAPVAGQVVSFAASGSAGTFSPSSALTDSQGRAVTSLSPASATSSGADTVVATAVLGSTTLTARTGFQLTATNVAIASFTSDLTTLSAYGQTTLTAVLSGTTSGTPVTLNLTSTCATEGKASITPASQATTTGTATFTYRDLGCAGSISSVDQLTLSVAGSALTAARSLSLTSPEVASIRFISASPETIYLAGTGLTENSTVTFRVVDAAGQGLREQNVQLELTTLTGGVKLDDAQVVVTKKTDSNGDVTVRINAGTVPTPVRVKATLAGSSISTVSSNLAVAVGLPSQLNFSLSQQTINIEAGSIDGTSNNYTIIASDRMGNPVPAGTTINFVSTSGQIRQSAQTTINGSGLASATVAFQSAEPRMANGRFVVAAYALGEESFLDLNGDNAYSSGEPFLDLGDIYFDRYANGVFNVSTDQYISLGLSGTSVCATPSSSLLQVSAFAVPSRPSTCDAVWGKNYVRRQALTIASMSSAFPVYGTSLPAGAFVVGASTSVASDVCPSSIRRVIPADGAAYDANEQAVTAAYFPFGTVRIAGLGQRGTIAFVNADANPVALNPMAAGTTISVAGTTGLTVSVVGGSPVPSTSAPTTGVFSYAFADDASVGTATVTLTSPSGLRTSFQQILYRNELSTLTVPAGQQIFSCP</sequence>
<dbReference type="PROSITE" id="PS51127">
    <property type="entry name" value="BIG1"/>
    <property type="match status" value="1"/>
</dbReference>
<name>A0ABU9B491_9BURK</name>
<protein>
    <submittedName>
        <fullName evidence="4">Ig-like domain-containing protein</fullName>
    </submittedName>
</protein>
<dbReference type="Gene3D" id="2.60.40.10">
    <property type="entry name" value="Immunoglobulins"/>
    <property type="match status" value="3"/>
</dbReference>
<comment type="similarity">
    <text evidence="1">Belongs to the intimin/invasin family.</text>
</comment>
<comment type="caution">
    <text evidence="4">The sequence shown here is derived from an EMBL/GenBank/DDBJ whole genome shotgun (WGS) entry which is preliminary data.</text>
</comment>
<dbReference type="PROSITE" id="PS51257">
    <property type="entry name" value="PROKAR_LIPOPROTEIN"/>
    <property type="match status" value="1"/>
</dbReference>
<evidence type="ECO:0000313" key="4">
    <source>
        <dbReference type="EMBL" id="MEK8024686.1"/>
    </source>
</evidence>
<keyword evidence="5" id="KW-1185">Reference proteome</keyword>
<dbReference type="SMART" id="SM00634">
    <property type="entry name" value="BID_1"/>
    <property type="match status" value="1"/>
</dbReference>
<feature type="signal peptide" evidence="2">
    <location>
        <begin position="1"/>
        <end position="24"/>
    </location>
</feature>
<dbReference type="Proteomes" id="UP001368500">
    <property type="component" value="Unassembled WGS sequence"/>
</dbReference>
<dbReference type="RefSeq" id="WP_341372463.1">
    <property type="nucleotide sequence ID" value="NZ_JBBUTF010000002.1"/>
</dbReference>
<feature type="domain" description="Big-1" evidence="3">
    <location>
        <begin position="46"/>
        <end position="142"/>
    </location>
</feature>
<gene>
    <name evidence="4" type="ORF">AACH11_01730</name>
</gene>
<organism evidence="4 5">
    <name type="scientific">Pseudaquabacterium rugosum</name>
    <dbReference type="NCBI Taxonomy" id="2984194"/>
    <lineage>
        <taxon>Bacteria</taxon>
        <taxon>Pseudomonadati</taxon>
        <taxon>Pseudomonadota</taxon>
        <taxon>Betaproteobacteria</taxon>
        <taxon>Burkholderiales</taxon>
        <taxon>Sphaerotilaceae</taxon>
        <taxon>Pseudaquabacterium</taxon>
    </lineage>
</organism>
<dbReference type="SUPFAM" id="SSF49373">
    <property type="entry name" value="Invasin/intimin cell-adhesion fragments"/>
    <property type="match status" value="2"/>
</dbReference>
<dbReference type="InterPro" id="IPR003344">
    <property type="entry name" value="Big_1_dom"/>
</dbReference>
<accession>A0ABU9B491</accession>
<feature type="chain" id="PRO_5047064152" evidence="2">
    <location>
        <begin position="25"/>
        <end position="721"/>
    </location>
</feature>